<dbReference type="Proteomes" id="UP001151002">
    <property type="component" value="Unassembled WGS sequence"/>
</dbReference>
<reference evidence="2" key="1">
    <citation type="submission" date="2022-11" db="EMBL/GenBank/DDBJ databases">
        <authorList>
            <person name="Somphong A."/>
            <person name="Phongsopitanun W."/>
        </authorList>
    </citation>
    <scope>NUCLEOTIDE SEQUENCE</scope>
    <source>
        <strain evidence="2">Pm04-4</strain>
    </source>
</reference>
<sequence>MSFDEITDLLPGGLPPSAYRYDAWWNNEDDPGSTHSQSRLGWMAAGYTAAADRAAQQVVFTRIAG</sequence>
<feature type="domain" description="DUF7662" evidence="1">
    <location>
        <begin position="1"/>
        <end position="63"/>
    </location>
</feature>
<gene>
    <name evidence="2" type="ORF">OWR29_39615</name>
</gene>
<dbReference type="InterPro" id="IPR056079">
    <property type="entry name" value="DUF7662"/>
</dbReference>
<protein>
    <recommendedName>
        <fullName evidence="1">DUF7662 domain-containing protein</fullName>
    </recommendedName>
</protein>
<evidence type="ECO:0000313" key="2">
    <source>
        <dbReference type="EMBL" id="MCY1144140.1"/>
    </source>
</evidence>
<accession>A0ABT4BC98</accession>
<organism evidence="2 3">
    <name type="scientific">Paractinoplanes pyxinae</name>
    <dbReference type="NCBI Taxonomy" id="2997416"/>
    <lineage>
        <taxon>Bacteria</taxon>
        <taxon>Bacillati</taxon>
        <taxon>Actinomycetota</taxon>
        <taxon>Actinomycetes</taxon>
        <taxon>Micromonosporales</taxon>
        <taxon>Micromonosporaceae</taxon>
        <taxon>Paractinoplanes</taxon>
    </lineage>
</organism>
<evidence type="ECO:0000259" key="1">
    <source>
        <dbReference type="Pfam" id="PF24698"/>
    </source>
</evidence>
<dbReference type="EMBL" id="JAPNTZ010000018">
    <property type="protein sequence ID" value="MCY1144140.1"/>
    <property type="molecule type" value="Genomic_DNA"/>
</dbReference>
<dbReference type="Pfam" id="PF24698">
    <property type="entry name" value="DUF7662"/>
    <property type="match status" value="1"/>
</dbReference>
<keyword evidence="3" id="KW-1185">Reference proteome</keyword>
<proteinExistence type="predicted"/>
<name>A0ABT4BC98_9ACTN</name>
<evidence type="ECO:0000313" key="3">
    <source>
        <dbReference type="Proteomes" id="UP001151002"/>
    </source>
</evidence>
<comment type="caution">
    <text evidence="2">The sequence shown here is derived from an EMBL/GenBank/DDBJ whole genome shotgun (WGS) entry which is preliminary data.</text>
</comment>